<accession>A0ABT5K4I9</accession>
<feature type="compositionally biased region" description="Low complexity" evidence="1">
    <location>
        <begin position="78"/>
        <end position="90"/>
    </location>
</feature>
<gene>
    <name evidence="2" type="ORF">OIK44_17305</name>
</gene>
<dbReference type="RefSeq" id="WP_273672443.1">
    <property type="nucleotide sequence ID" value="NZ_JAQQXR010000006.1"/>
</dbReference>
<evidence type="ECO:0000313" key="2">
    <source>
        <dbReference type="EMBL" id="MDC8759343.1"/>
    </source>
</evidence>
<dbReference type="Proteomes" id="UP001221208">
    <property type="component" value="Unassembled WGS sequence"/>
</dbReference>
<name>A0ABT5K4I9_9BURK</name>
<protein>
    <submittedName>
        <fullName evidence="2">Uncharacterized protein</fullName>
    </submittedName>
</protein>
<keyword evidence="3" id="KW-1185">Reference proteome</keyword>
<sequence length="99" mass="10386">MTPIDKPDLNALSRDEHIQLAAEQSALHAANLALARWSSGYWPNEVPPASAQSLWHAAAQNNFAVWLAAGGFSQAEAEAAPELAPASAPAGTGRHIYTA</sequence>
<feature type="region of interest" description="Disordered" evidence="1">
    <location>
        <begin position="78"/>
        <end position="99"/>
    </location>
</feature>
<reference evidence="2 3" key="1">
    <citation type="submission" date="2022-10" db="EMBL/GenBank/DDBJ databases">
        <title>Janthinobacterium sp. hw3 Genome sequencing.</title>
        <authorList>
            <person name="Park S."/>
        </authorList>
    </citation>
    <scope>NUCLEOTIDE SEQUENCE [LARGE SCALE GENOMIC DNA]</scope>
    <source>
        <strain evidence="3">hw3</strain>
    </source>
</reference>
<organism evidence="2 3">
    <name type="scientific">Janthinobacterium fluminis</name>
    <dbReference type="NCBI Taxonomy" id="2987524"/>
    <lineage>
        <taxon>Bacteria</taxon>
        <taxon>Pseudomonadati</taxon>
        <taxon>Pseudomonadota</taxon>
        <taxon>Betaproteobacteria</taxon>
        <taxon>Burkholderiales</taxon>
        <taxon>Oxalobacteraceae</taxon>
        <taxon>Janthinobacterium</taxon>
    </lineage>
</organism>
<evidence type="ECO:0000256" key="1">
    <source>
        <dbReference type="SAM" id="MobiDB-lite"/>
    </source>
</evidence>
<evidence type="ECO:0000313" key="3">
    <source>
        <dbReference type="Proteomes" id="UP001221208"/>
    </source>
</evidence>
<proteinExistence type="predicted"/>
<comment type="caution">
    <text evidence="2">The sequence shown here is derived from an EMBL/GenBank/DDBJ whole genome shotgun (WGS) entry which is preliminary data.</text>
</comment>
<dbReference type="EMBL" id="JAQQXR010000006">
    <property type="protein sequence ID" value="MDC8759343.1"/>
    <property type="molecule type" value="Genomic_DNA"/>
</dbReference>